<keyword evidence="4" id="KW-1185">Reference proteome</keyword>
<keyword evidence="2" id="KW-0472">Membrane</keyword>
<keyword evidence="2" id="KW-0812">Transmembrane</keyword>
<organism evidence="3 4">
    <name type="scientific">Rhipicephalus sanguineus</name>
    <name type="common">Brown dog tick</name>
    <name type="synonym">Ixodes sanguineus</name>
    <dbReference type="NCBI Taxonomy" id="34632"/>
    <lineage>
        <taxon>Eukaryota</taxon>
        <taxon>Metazoa</taxon>
        <taxon>Ecdysozoa</taxon>
        <taxon>Arthropoda</taxon>
        <taxon>Chelicerata</taxon>
        <taxon>Arachnida</taxon>
        <taxon>Acari</taxon>
        <taxon>Parasitiformes</taxon>
        <taxon>Ixodida</taxon>
        <taxon>Ixodoidea</taxon>
        <taxon>Ixodidae</taxon>
        <taxon>Rhipicephalinae</taxon>
        <taxon>Rhipicephalus</taxon>
        <taxon>Rhipicephalus</taxon>
    </lineage>
</organism>
<dbReference type="VEuPathDB" id="VectorBase:RSAN_045752"/>
<keyword evidence="2" id="KW-1133">Transmembrane helix</keyword>
<gene>
    <name evidence="3" type="ORF">HPB52_001566</name>
</gene>
<evidence type="ECO:0000313" key="4">
    <source>
        <dbReference type="Proteomes" id="UP000821837"/>
    </source>
</evidence>
<dbReference type="PANTHER" id="PTHR31751">
    <property type="entry name" value="SI:CH211-108C17.2-RELATED-RELATED"/>
    <property type="match status" value="1"/>
</dbReference>
<dbReference type="EMBL" id="JABSTV010001253">
    <property type="protein sequence ID" value="KAH7942784.1"/>
    <property type="molecule type" value="Genomic_DNA"/>
</dbReference>
<reference evidence="3" key="1">
    <citation type="journal article" date="2020" name="Cell">
        <title>Large-Scale Comparative Analyses of Tick Genomes Elucidate Their Genetic Diversity and Vector Capacities.</title>
        <authorList>
            <consortium name="Tick Genome and Microbiome Consortium (TIGMIC)"/>
            <person name="Jia N."/>
            <person name="Wang J."/>
            <person name="Shi W."/>
            <person name="Du L."/>
            <person name="Sun Y."/>
            <person name="Zhan W."/>
            <person name="Jiang J.F."/>
            <person name="Wang Q."/>
            <person name="Zhang B."/>
            <person name="Ji P."/>
            <person name="Bell-Sakyi L."/>
            <person name="Cui X.M."/>
            <person name="Yuan T.T."/>
            <person name="Jiang B.G."/>
            <person name="Yang W.F."/>
            <person name="Lam T.T."/>
            <person name="Chang Q.C."/>
            <person name="Ding S.J."/>
            <person name="Wang X.J."/>
            <person name="Zhu J.G."/>
            <person name="Ruan X.D."/>
            <person name="Zhao L."/>
            <person name="Wei J.T."/>
            <person name="Ye R.Z."/>
            <person name="Que T.C."/>
            <person name="Du C.H."/>
            <person name="Zhou Y.H."/>
            <person name="Cheng J.X."/>
            <person name="Dai P.F."/>
            <person name="Guo W.B."/>
            <person name="Han X.H."/>
            <person name="Huang E.J."/>
            <person name="Li L.F."/>
            <person name="Wei W."/>
            <person name="Gao Y.C."/>
            <person name="Liu J.Z."/>
            <person name="Shao H.Z."/>
            <person name="Wang X."/>
            <person name="Wang C.C."/>
            <person name="Yang T.C."/>
            <person name="Huo Q.B."/>
            <person name="Li W."/>
            <person name="Chen H.Y."/>
            <person name="Chen S.E."/>
            <person name="Zhou L.G."/>
            <person name="Ni X.B."/>
            <person name="Tian J.H."/>
            <person name="Sheng Y."/>
            <person name="Liu T."/>
            <person name="Pan Y.S."/>
            <person name="Xia L.Y."/>
            <person name="Li J."/>
            <person name="Zhao F."/>
            <person name="Cao W.C."/>
        </authorList>
    </citation>
    <scope>NUCLEOTIDE SEQUENCE</scope>
    <source>
        <strain evidence="3">Rsan-2018</strain>
    </source>
</reference>
<evidence type="ECO:0000256" key="2">
    <source>
        <dbReference type="SAM" id="Phobius"/>
    </source>
</evidence>
<name>A0A9D4PHD1_RHISA</name>
<dbReference type="PANTHER" id="PTHR31751:SF42">
    <property type="entry name" value="PROTEIN CBG10204"/>
    <property type="match status" value="1"/>
</dbReference>
<comment type="caution">
    <text evidence="3">The sequence shown here is derived from an EMBL/GenBank/DDBJ whole genome shotgun (WGS) entry which is preliminary data.</text>
</comment>
<evidence type="ECO:0000313" key="3">
    <source>
        <dbReference type="EMBL" id="KAH7942784.1"/>
    </source>
</evidence>
<sequence>MGTQTDTRTPLEASYLSGPECAQSSPPWRFEPARGSTPVPDTTEEADNGELSSVAPEIDTTYQPSFDESFASDTEPTASPQDESKFLVFRGCLEPLLLKCRICLSTCVNKYMVLGTMLTVESRCKQNHVTSWQSQPMVGAKPAGNVLLAAAILFSGCPIAAVLRCLKYLNMAAINREVLLHLSEVLLAACSQCVGCCAKQRFNGEGGIGEKLRPFGTAGHHNPLTHHSTTDMKGHIQNVYMGLLKTERG</sequence>
<dbReference type="Proteomes" id="UP000821837">
    <property type="component" value="Unassembled WGS sequence"/>
</dbReference>
<protein>
    <submittedName>
        <fullName evidence="3">Uncharacterized protein</fullName>
    </submittedName>
</protein>
<feature type="transmembrane region" description="Helical" evidence="2">
    <location>
        <begin position="146"/>
        <end position="166"/>
    </location>
</feature>
<reference evidence="3" key="2">
    <citation type="submission" date="2021-09" db="EMBL/GenBank/DDBJ databases">
        <authorList>
            <person name="Jia N."/>
            <person name="Wang J."/>
            <person name="Shi W."/>
            <person name="Du L."/>
            <person name="Sun Y."/>
            <person name="Zhan W."/>
            <person name="Jiang J."/>
            <person name="Wang Q."/>
            <person name="Zhang B."/>
            <person name="Ji P."/>
            <person name="Sakyi L.B."/>
            <person name="Cui X."/>
            <person name="Yuan T."/>
            <person name="Jiang B."/>
            <person name="Yang W."/>
            <person name="Lam T.T.-Y."/>
            <person name="Chang Q."/>
            <person name="Ding S."/>
            <person name="Wang X."/>
            <person name="Zhu J."/>
            <person name="Ruan X."/>
            <person name="Zhao L."/>
            <person name="Wei J."/>
            <person name="Que T."/>
            <person name="Du C."/>
            <person name="Cheng J."/>
            <person name="Dai P."/>
            <person name="Han X."/>
            <person name="Huang E."/>
            <person name="Gao Y."/>
            <person name="Liu J."/>
            <person name="Shao H."/>
            <person name="Ye R."/>
            <person name="Li L."/>
            <person name="Wei W."/>
            <person name="Wang X."/>
            <person name="Wang C."/>
            <person name="Huo Q."/>
            <person name="Li W."/>
            <person name="Guo W."/>
            <person name="Chen H."/>
            <person name="Chen S."/>
            <person name="Zhou L."/>
            <person name="Zhou L."/>
            <person name="Ni X."/>
            <person name="Tian J."/>
            <person name="Zhou Y."/>
            <person name="Sheng Y."/>
            <person name="Liu T."/>
            <person name="Pan Y."/>
            <person name="Xia L."/>
            <person name="Li J."/>
            <person name="Zhao F."/>
            <person name="Cao W."/>
        </authorList>
    </citation>
    <scope>NUCLEOTIDE SEQUENCE</scope>
    <source>
        <strain evidence="3">Rsan-2018</strain>
        <tissue evidence="3">Larvae</tissue>
    </source>
</reference>
<proteinExistence type="predicted"/>
<dbReference type="AlphaFoldDB" id="A0A9D4PHD1"/>
<feature type="region of interest" description="Disordered" evidence="1">
    <location>
        <begin position="1"/>
        <end position="57"/>
    </location>
</feature>
<accession>A0A9D4PHD1</accession>
<evidence type="ECO:0000256" key="1">
    <source>
        <dbReference type="SAM" id="MobiDB-lite"/>
    </source>
</evidence>